<protein>
    <submittedName>
        <fullName evidence="1">Uncharacterized protein</fullName>
    </submittedName>
</protein>
<organism evidence="1 2">
    <name type="scientific">Ficus carica</name>
    <name type="common">Common fig</name>
    <dbReference type="NCBI Taxonomy" id="3494"/>
    <lineage>
        <taxon>Eukaryota</taxon>
        <taxon>Viridiplantae</taxon>
        <taxon>Streptophyta</taxon>
        <taxon>Embryophyta</taxon>
        <taxon>Tracheophyta</taxon>
        <taxon>Spermatophyta</taxon>
        <taxon>Magnoliopsida</taxon>
        <taxon>eudicotyledons</taxon>
        <taxon>Gunneridae</taxon>
        <taxon>Pentapetalae</taxon>
        <taxon>rosids</taxon>
        <taxon>fabids</taxon>
        <taxon>Rosales</taxon>
        <taxon>Moraceae</taxon>
        <taxon>Ficeae</taxon>
        <taxon>Ficus</taxon>
    </lineage>
</organism>
<dbReference type="EMBL" id="BTGU01000112">
    <property type="protein sequence ID" value="GMN61482.1"/>
    <property type="molecule type" value="Genomic_DNA"/>
</dbReference>
<dbReference type="AlphaFoldDB" id="A0AA88DTH4"/>
<reference evidence="1" key="1">
    <citation type="submission" date="2023-07" db="EMBL/GenBank/DDBJ databases">
        <title>draft genome sequence of fig (Ficus carica).</title>
        <authorList>
            <person name="Takahashi T."/>
            <person name="Nishimura K."/>
        </authorList>
    </citation>
    <scope>NUCLEOTIDE SEQUENCE</scope>
</reference>
<keyword evidence="2" id="KW-1185">Reference proteome</keyword>
<dbReference type="Proteomes" id="UP001187192">
    <property type="component" value="Unassembled WGS sequence"/>
</dbReference>
<proteinExistence type="predicted"/>
<gene>
    <name evidence="1" type="ORF">TIFTF001_030583</name>
</gene>
<sequence length="69" mass="7862">MAVAAYPQAVDEQNFLYSMLNVNSNVSTVPEAPINEDTLWDYGLWNMEDFHGRNNISSACFTTKACRIW</sequence>
<comment type="caution">
    <text evidence="1">The sequence shown here is derived from an EMBL/GenBank/DDBJ whole genome shotgun (WGS) entry which is preliminary data.</text>
</comment>
<name>A0AA88DTH4_FICCA</name>
<accession>A0AA88DTH4</accession>
<evidence type="ECO:0000313" key="2">
    <source>
        <dbReference type="Proteomes" id="UP001187192"/>
    </source>
</evidence>
<evidence type="ECO:0000313" key="1">
    <source>
        <dbReference type="EMBL" id="GMN61482.1"/>
    </source>
</evidence>